<feature type="transmembrane region" description="Helical" evidence="3">
    <location>
        <begin position="195"/>
        <end position="217"/>
    </location>
</feature>
<feature type="transmembrane region" description="Helical" evidence="3">
    <location>
        <begin position="125"/>
        <end position="146"/>
    </location>
</feature>
<proteinExistence type="inferred from homology"/>
<feature type="transmembrane region" description="Helical" evidence="3">
    <location>
        <begin position="275"/>
        <end position="297"/>
    </location>
</feature>
<feature type="transmembrane region" description="Helical" evidence="3">
    <location>
        <begin position="100"/>
        <end position="119"/>
    </location>
</feature>
<dbReference type="InterPro" id="IPR050327">
    <property type="entry name" value="Proton-linked_MCT"/>
</dbReference>
<dbReference type="InterPro" id="IPR011701">
    <property type="entry name" value="MFS"/>
</dbReference>
<dbReference type="EMBL" id="ML737755">
    <property type="protein sequence ID" value="KAE8360918.1"/>
    <property type="molecule type" value="Genomic_DNA"/>
</dbReference>
<feature type="transmembrane region" description="Helical" evidence="3">
    <location>
        <begin position="304"/>
        <end position="325"/>
    </location>
</feature>
<evidence type="ECO:0000256" key="2">
    <source>
        <dbReference type="ARBA" id="ARBA00006727"/>
    </source>
</evidence>
<dbReference type="Proteomes" id="UP000326268">
    <property type="component" value="Unassembled WGS sequence"/>
</dbReference>
<keyword evidence="3" id="KW-0812">Transmembrane</keyword>
<feature type="transmembrane region" description="Helical" evidence="3">
    <location>
        <begin position="242"/>
        <end position="263"/>
    </location>
</feature>
<keyword evidence="3" id="KW-1133">Transmembrane helix</keyword>
<evidence type="ECO:0000256" key="3">
    <source>
        <dbReference type="SAM" id="Phobius"/>
    </source>
</evidence>
<feature type="transmembrane region" description="Helical" evidence="3">
    <location>
        <begin position="401"/>
        <end position="422"/>
    </location>
</feature>
<feature type="transmembrane region" description="Helical" evidence="3">
    <location>
        <begin position="30"/>
        <end position="50"/>
    </location>
</feature>
<dbReference type="OrthoDB" id="6499973at2759"/>
<evidence type="ECO:0000313" key="4">
    <source>
        <dbReference type="EMBL" id="KAE8360918.1"/>
    </source>
</evidence>
<name>A0A5N6ZU44_9EURO</name>
<dbReference type="GeneID" id="43655335"/>
<feature type="transmembrane region" description="Helical" evidence="3">
    <location>
        <begin position="369"/>
        <end position="389"/>
    </location>
</feature>
<dbReference type="SUPFAM" id="SSF103473">
    <property type="entry name" value="MFS general substrate transporter"/>
    <property type="match status" value="1"/>
</dbReference>
<feature type="transmembrane region" description="Helical" evidence="3">
    <location>
        <begin position="70"/>
        <end position="88"/>
    </location>
</feature>
<gene>
    <name evidence="4" type="ORF">BDV27DRAFT_148296</name>
</gene>
<dbReference type="Gene3D" id="1.20.1250.20">
    <property type="entry name" value="MFS general substrate transporter like domains"/>
    <property type="match status" value="1"/>
</dbReference>
<comment type="subcellular location">
    <subcellularLocation>
        <location evidence="1">Membrane</location>
        <topology evidence="1">Multi-pass membrane protein</topology>
    </subcellularLocation>
</comment>
<dbReference type="GO" id="GO:0016020">
    <property type="term" value="C:membrane"/>
    <property type="evidence" value="ECO:0007669"/>
    <property type="project" value="UniProtKB-SubCell"/>
</dbReference>
<dbReference type="PANTHER" id="PTHR11360">
    <property type="entry name" value="MONOCARBOXYLATE TRANSPORTER"/>
    <property type="match status" value="1"/>
</dbReference>
<dbReference type="InterPro" id="IPR036259">
    <property type="entry name" value="MFS_trans_sf"/>
</dbReference>
<feature type="transmembrane region" description="Helical" evidence="3">
    <location>
        <begin position="331"/>
        <end position="357"/>
    </location>
</feature>
<dbReference type="PANTHER" id="PTHR11360:SF252">
    <property type="entry name" value="MAJOR FACILITATOR SUPERFAMILY (MFS) PROFILE DOMAIN-CONTAINING PROTEIN-RELATED"/>
    <property type="match status" value="1"/>
</dbReference>
<sequence length="427" mass="46653">MHPRPIDSTRETPAARSEIEAYFPDGGIRAWLTVLGGFLAFVATLGFLTGGSVFQSYYASTALPKENPSTISWIGSVQVWGCYFFGLWSGRLSDRYGPTLPLSVGTFLMVFGNMMSSLATEFYQVLLSQGFCLSIGMGLAFTPTLAVQSQWFLRRRGFVVAAVMSGQNLTYFTLLTGVIWPVLTNKLLNEKGFSLHWTLRIIAFMQLALMVAATLLIQPRFARSRERELLPLRRYFTDKRTVLFTFALLIMNLGIYIPWFFITPYAMQWGTSPSLAFYDAAILNAGGFFGCYALGLIADSGFGFLNALTLTCVACGVVGFAWISATSVPGIIVWALAYGLLSGAIQAIFSPCLSLLAPSPEVLGSWNGICITINSFAVLGTGPIAGRLLENTGRTNYLPMQVFTGVTMITAGVLFGATRFWISCEPE</sequence>
<keyword evidence="5" id="KW-1185">Reference proteome</keyword>
<keyword evidence="3" id="KW-0472">Membrane</keyword>
<accession>A0A5N6ZU44</accession>
<reference evidence="4 5" key="1">
    <citation type="submission" date="2019-04" db="EMBL/GenBank/DDBJ databases">
        <title>Friends and foes A comparative genomics studyof 23 Aspergillus species from section Flavi.</title>
        <authorList>
            <consortium name="DOE Joint Genome Institute"/>
            <person name="Kjaerbolling I."/>
            <person name="Vesth T."/>
            <person name="Frisvad J.C."/>
            <person name="Nybo J.L."/>
            <person name="Theobald S."/>
            <person name="Kildgaard S."/>
            <person name="Isbrandt T."/>
            <person name="Kuo A."/>
            <person name="Sato A."/>
            <person name="Lyhne E.K."/>
            <person name="Kogle M.E."/>
            <person name="Wiebenga A."/>
            <person name="Kun R.S."/>
            <person name="Lubbers R.J."/>
            <person name="Makela M.R."/>
            <person name="Barry K."/>
            <person name="Chovatia M."/>
            <person name="Clum A."/>
            <person name="Daum C."/>
            <person name="Haridas S."/>
            <person name="He G."/>
            <person name="LaButti K."/>
            <person name="Lipzen A."/>
            <person name="Mondo S."/>
            <person name="Riley R."/>
            <person name="Salamov A."/>
            <person name="Simmons B.A."/>
            <person name="Magnuson J.K."/>
            <person name="Henrissat B."/>
            <person name="Mortensen U.H."/>
            <person name="Larsen T.O."/>
            <person name="Devries R.P."/>
            <person name="Grigoriev I.V."/>
            <person name="Machida M."/>
            <person name="Baker S.E."/>
            <person name="Andersen M.R."/>
        </authorList>
    </citation>
    <scope>NUCLEOTIDE SEQUENCE [LARGE SCALE GENOMIC DNA]</scope>
    <source>
        <strain evidence="4 5">CBS 763.97</strain>
    </source>
</reference>
<dbReference type="GO" id="GO:0022857">
    <property type="term" value="F:transmembrane transporter activity"/>
    <property type="evidence" value="ECO:0007669"/>
    <property type="project" value="InterPro"/>
</dbReference>
<evidence type="ECO:0000256" key="1">
    <source>
        <dbReference type="ARBA" id="ARBA00004141"/>
    </source>
</evidence>
<feature type="transmembrane region" description="Helical" evidence="3">
    <location>
        <begin position="158"/>
        <end position="183"/>
    </location>
</feature>
<comment type="similarity">
    <text evidence="2">Belongs to the major facilitator superfamily. Monocarboxylate porter (TC 2.A.1.13) family.</text>
</comment>
<protein>
    <submittedName>
        <fullName evidence="4">Major facilitator superfamily domain-containing protein</fullName>
    </submittedName>
</protein>
<dbReference type="AlphaFoldDB" id="A0A5N6ZU44"/>
<evidence type="ECO:0000313" key="5">
    <source>
        <dbReference type="Proteomes" id="UP000326268"/>
    </source>
</evidence>
<organism evidence="4 5">
    <name type="scientific">Aspergillus caelatus</name>
    <dbReference type="NCBI Taxonomy" id="61420"/>
    <lineage>
        <taxon>Eukaryota</taxon>
        <taxon>Fungi</taxon>
        <taxon>Dikarya</taxon>
        <taxon>Ascomycota</taxon>
        <taxon>Pezizomycotina</taxon>
        <taxon>Eurotiomycetes</taxon>
        <taxon>Eurotiomycetidae</taxon>
        <taxon>Eurotiales</taxon>
        <taxon>Aspergillaceae</taxon>
        <taxon>Aspergillus</taxon>
        <taxon>Aspergillus subgen. Circumdati</taxon>
    </lineage>
</organism>
<dbReference type="RefSeq" id="XP_031923999.1">
    <property type="nucleotide sequence ID" value="XM_032070889.1"/>
</dbReference>
<dbReference type="Pfam" id="PF07690">
    <property type="entry name" value="MFS_1"/>
    <property type="match status" value="1"/>
</dbReference>